<protein>
    <submittedName>
        <fullName evidence="1">Uncharacterized protein</fullName>
    </submittedName>
</protein>
<comment type="caution">
    <text evidence="1">The sequence shown here is derived from an EMBL/GenBank/DDBJ whole genome shotgun (WGS) entry which is preliminary data.</text>
</comment>
<dbReference type="AlphaFoldDB" id="A0A8X6W367"/>
<evidence type="ECO:0000313" key="1">
    <source>
        <dbReference type="EMBL" id="GFY27294.1"/>
    </source>
</evidence>
<dbReference type="EMBL" id="BMAU01021379">
    <property type="protein sequence ID" value="GFY27294.1"/>
    <property type="molecule type" value="Genomic_DNA"/>
</dbReference>
<gene>
    <name evidence="1" type="ORF">TNCV_2069141</name>
</gene>
<organism evidence="1 2">
    <name type="scientific">Trichonephila clavipes</name>
    <name type="common">Golden silk orbweaver</name>
    <name type="synonym">Nephila clavipes</name>
    <dbReference type="NCBI Taxonomy" id="2585209"/>
    <lineage>
        <taxon>Eukaryota</taxon>
        <taxon>Metazoa</taxon>
        <taxon>Ecdysozoa</taxon>
        <taxon>Arthropoda</taxon>
        <taxon>Chelicerata</taxon>
        <taxon>Arachnida</taxon>
        <taxon>Araneae</taxon>
        <taxon>Araneomorphae</taxon>
        <taxon>Entelegynae</taxon>
        <taxon>Araneoidea</taxon>
        <taxon>Nephilidae</taxon>
        <taxon>Trichonephila</taxon>
    </lineage>
</organism>
<accession>A0A8X6W367</accession>
<sequence>MGVVATRRSSGRVVACSYCCGSINEYQACLRTETLRVSLQTDHLIGTSDAPQLPMVTYTGMGTKLLHESNKISVPLEASPPPVHEWYEGNHPGAALLGTRSRGDGTTLARFRSGHLELNGMWWDLPFLSELQCYPSRSPHILACIGCHKSQLLSSPATVLQCSKTHGFMNLI</sequence>
<dbReference type="Proteomes" id="UP000887159">
    <property type="component" value="Unassembled WGS sequence"/>
</dbReference>
<evidence type="ECO:0000313" key="2">
    <source>
        <dbReference type="Proteomes" id="UP000887159"/>
    </source>
</evidence>
<name>A0A8X6W367_TRICX</name>
<proteinExistence type="predicted"/>
<keyword evidence="2" id="KW-1185">Reference proteome</keyword>
<reference evidence="1" key="1">
    <citation type="submission" date="2020-08" db="EMBL/GenBank/DDBJ databases">
        <title>Multicomponent nature underlies the extraordinary mechanical properties of spider dragline silk.</title>
        <authorList>
            <person name="Kono N."/>
            <person name="Nakamura H."/>
            <person name="Mori M."/>
            <person name="Yoshida Y."/>
            <person name="Ohtoshi R."/>
            <person name="Malay A.D."/>
            <person name="Moran D.A.P."/>
            <person name="Tomita M."/>
            <person name="Numata K."/>
            <person name="Arakawa K."/>
        </authorList>
    </citation>
    <scope>NUCLEOTIDE SEQUENCE</scope>
</reference>